<protein>
    <submittedName>
        <fullName evidence="2">Uncharacterized protein</fullName>
    </submittedName>
</protein>
<proteinExistence type="predicted"/>
<keyword evidence="1" id="KW-0472">Membrane</keyword>
<name>A0ABW2IEG8_9BURK</name>
<evidence type="ECO:0000256" key="1">
    <source>
        <dbReference type="SAM" id="Phobius"/>
    </source>
</evidence>
<keyword evidence="1" id="KW-0812">Transmembrane</keyword>
<dbReference type="RefSeq" id="WP_382272612.1">
    <property type="nucleotide sequence ID" value="NZ_JBHTBU010000002.1"/>
</dbReference>
<dbReference type="Proteomes" id="UP001596542">
    <property type="component" value="Unassembled WGS sequence"/>
</dbReference>
<keyword evidence="1" id="KW-1133">Transmembrane helix</keyword>
<evidence type="ECO:0000313" key="2">
    <source>
        <dbReference type="EMBL" id="MFC7289292.1"/>
    </source>
</evidence>
<accession>A0ABW2IEG8</accession>
<feature type="transmembrane region" description="Helical" evidence="1">
    <location>
        <begin position="48"/>
        <end position="68"/>
    </location>
</feature>
<reference evidence="3" key="1">
    <citation type="journal article" date="2019" name="Int. J. Syst. Evol. Microbiol.">
        <title>The Global Catalogue of Microorganisms (GCM) 10K type strain sequencing project: providing services to taxonomists for standard genome sequencing and annotation.</title>
        <authorList>
            <consortium name="The Broad Institute Genomics Platform"/>
            <consortium name="The Broad Institute Genome Sequencing Center for Infectious Disease"/>
            <person name="Wu L."/>
            <person name="Ma J."/>
        </authorList>
    </citation>
    <scope>NUCLEOTIDE SEQUENCE [LARGE SCALE GENOMIC DNA]</scope>
    <source>
        <strain evidence="3">KACC 12508</strain>
    </source>
</reference>
<dbReference type="EMBL" id="JBHTBU010000002">
    <property type="protein sequence ID" value="MFC7289292.1"/>
    <property type="molecule type" value="Genomic_DNA"/>
</dbReference>
<feature type="transmembrane region" description="Helical" evidence="1">
    <location>
        <begin position="80"/>
        <end position="100"/>
    </location>
</feature>
<gene>
    <name evidence="2" type="ORF">ACFQPC_14685</name>
</gene>
<organism evidence="2 3">
    <name type="scientific">Herminiimonas glaciei</name>
    <dbReference type="NCBI Taxonomy" id="523788"/>
    <lineage>
        <taxon>Bacteria</taxon>
        <taxon>Pseudomonadati</taxon>
        <taxon>Pseudomonadota</taxon>
        <taxon>Betaproteobacteria</taxon>
        <taxon>Burkholderiales</taxon>
        <taxon>Oxalobacteraceae</taxon>
        <taxon>Herminiimonas</taxon>
    </lineage>
</organism>
<evidence type="ECO:0000313" key="3">
    <source>
        <dbReference type="Proteomes" id="UP001596542"/>
    </source>
</evidence>
<comment type="caution">
    <text evidence="2">The sequence shown here is derived from an EMBL/GenBank/DDBJ whole genome shotgun (WGS) entry which is preliminary data.</text>
</comment>
<sequence>MTKKILRVSLLWLLAMGAVQFLYPAVAKVVVESVPLAFVLLMPFGWEAFFQWVLFVGISYWAIIVLGWGEPALYKGAKLLLVAAICIVLLYGALFLFIFARGGL</sequence>
<keyword evidence="3" id="KW-1185">Reference proteome</keyword>